<dbReference type="Pfam" id="PF12770">
    <property type="entry name" value="CHAT"/>
    <property type="match status" value="1"/>
</dbReference>
<sequence length="957" mass="104659">MADHLSDWARSALSGVDASYGENSRLDLIQLAVSKLAECIASEASDCVADLIAYCGAALKGPFNVDKQGAWKLLEVRGAAYARVFEQSGDMVALRSSVDDLTSALDGAPVDQRADISVSLALALFRVGEQSGDVEILRKSEGILDSGAPGLIDQPRVGSARALIKMTIGTTTGDRQLVERAVLDLQKLILLPDIDDDTRAHLHQNLAIALLRNAGQNRSARVYSKLLDNLALALKSKPRTHHAEMLRIVQVMARFEYAKLSNDARQLRRTELELARLLGVFAHLPRRRLELLHLLGQTQFNRGNSKDSSKLVESAIRHLRDALLLCPAGEGKPDARRDRILADLGYYSLHVALLTGSHERAGEAEQYFQTALHSITIERAPGLYIQVAKGLFELHYRGNALADAAAAAEDINRAAHYARSDPRLTAGVLFQAPLEILGIPERHALCLTRLGRLAEAGAALDNARGQHLAAALERRAETDGMLSANALAEIGSTRSCLTQALRRTHDTQVRRAWEDYLESRRKHGLDLGSKPRLAQSIADAAPMNGALVQLSFTASGSMALVWTRLSTSPILVQLPQTAWQSIRRLIYGDDDKSSWLSAYERFLQASVTSGESMQAGILEWSRVIEDGLSTLWNVVFKPIRDALLELHLEPGAPLLICPPGQLALLPLSAAFNEAGDSVQWDVSIVPNTLAVRSVEPARNNVRSMVCLHSPAGGAPSFLPFTREEATALRRLEPDLDELCDEDLTALNALNAMHESTHVHVCCHGAYDPDDAAQSGLMLAHGERLTLTRLWAAGFDHFPVRLVFLSCCEGGMTGRSLDSDEFMGLPAAFLQLGAVAVIAAQWTVFDDAARVFADAFYRHYLGAFNTQPVSPARALAETRRWIRTVTVGTLIQEQFLSDEQARELFVSPTPRSRRLRTFQGDFPGENNTKSAGGDAVLNLNLRPYADACHWAAWMLFGQ</sequence>
<protein>
    <submittedName>
        <fullName evidence="2">CHAT domain protein</fullName>
    </submittedName>
</protein>
<organism evidence="2 3">
    <name type="scientific">Caballeronia choica</name>
    <dbReference type="NCBI Taxonomy" id="326476"/>
    <lineage>
        <taxon>Bacteria</taxon>
        <taxon>Pseudomonadati</taxon>
        <taxon>Pseudomonadota</taxon>
        <taxon>Betaproteobacteria</taxon>
        <taxon>Burkholderiales</taxon>
        <taxon>Burkholderiaceae</taxon>
        <taxon>Caballeronia</taxon>
    </lineage>
</organism>
<evidence type="ECO:0000313" key="3">
    <source>
        <dbReference type="Proteomes" id="UP000054770"/>
    </source>
</evidence>
<evidence type="ECO:0000313" key="2">
    <source>
        <dbReference type="EMBL" id="SAL80482.1"/>
    </source>
</evidence>
<dbReference type="Proteomes" id="UP000054770">
    <property type="component" value="Unassembled WGS sequence"/>
</dbReference>
<keyword evidence="3" id="KW-1185">Reference proteome</keyword>
<reference evidence="2" key="1">
    <citation type="submission" date="2016-01" db="EMBL/GenBank/DDBJ databases">
        <authorList>
            <person name="Peeters C."/>
        </authorList>
    </citation>
    <scope>NUCLEOTIDE SEQUENCE [LARGE SCALE GENOMIC DNA]</scope>
    <source>
        <strain evidence="2">LMG 22940</strain>
    </source>
</reference>
<accession>A0A158KH63</accession>
<name>A0A158KH63_9BURK</name>
<dbReference type="AlphaFoldDB" id="A0A158KH63"/>
<comment type="caution">
    <text evidence="2">The sequence shown here is derived from an EMBL/GenBank/DDBJ whole genome shotgun (WGS) entry which is preliminary data.</text>
</comment>
<feature type="domain" description="CHAT" evidence="1">
    <location>
        <begin position="628"/>
        <end position="956"/>
    </location>
</feature>
<proteinExistence type="predicted"/>
<gene>
    <name evidence="2" type="ORF">AWB68_05867</name>
</gene>
<dbReference type="InterPro" id="IPR024983">
    <property type="entry name" value="CHAT_dom"/>
</dbReference>
<dbReference type="EMBL" id="FCON02000093">
    <property type="protein sequence ID" value="SAL80482.1"/>
    <property type="molecule type" value="Genomic_DNA"/>
</dbReference>
<evidence type="ECO:0000259" key="1">
    <source>
        <dbReference type="Pfam" id="PF12770"/>
    </source>
</evidence>